<dbReference type="Pfam" id="PF00565">
    <property type="entry name" value="SNase"/>
    <property type="match status" value="1"/>
</dbReference>
<dbReference type="EMBL" id="JACVVX010000005">
    <property type="protein sequence ID" value="MBD0416151.1"/>
    <property type="molecule type" value="Genomic_DNA"/>
</dbReference>
<protein>
    <submittedName>
        <fullName evidence="3">Thermonuclease family protein</fullName>
    </submittedName>
</protein>
<dbReference type="InterPro" id="IPR016071">
    <property type="entry name" value="Staphylococal_nuclease_OB-fold"/>
</dbReference>
<dbReference type="Gene3D" id="2.40.50.90">
    <property type="match status" value="1"/>
</dbReference>
<evidence type="ECO:0000259" key="2">
    <source>
        <dbReference type="PROSITE" id="PS50830"/>
    </source>
</evidence>
<dbReference type="PANTHER" id="PTHR12302:SF26">
    <property type="entry name" value="BLR1266 PROTEIN"/>
    <property type="match status" value="1"/>
</dbReference>
<dbReference type="PROSITE" id="PS00430">
    <property type="entry name" value="TONB_DEPENDENT_REC_1"/>
    <property type="match status" value="1"/>
</dbReference>
<sequence>MSRFRFTSAKPTKRRRFLDYALAAAVLFMTGVVVLRLNEAAKQTLAGAVDVNDGDSLTVKGARIRLWGLDAPELNQICARDGRDYPCGRMARETLKDMIGTASIRCEGWEHDRYGRLLAECWNGQANLNRDLVRKGWAVSYGGYEAEEAAARQDLAGLWSGDFDRPRDWRSHHGGMTEEYHGLYERIANWLRGIFRISNMQGATT</sequence>
<keyword evidence="1" id="KW-0472">Membrane</keyword>
<dbReference type="SMART" id="SM00318">
    <property type="entry name" value="SNc"/>
    <property type="match status" value="1"/>
</dbReference>
<feature type="domain" description="TNase-like" evidence="2">
    <location>
        <begin position="42"/>
        <end position="161"/>
    </location>
</feature>
<organism evidence="3 4">
    <name type="scientific">Oryzicola mucosus</name>
    <dbReference type="NCBI Taxonomy" id="2767425"/>
    <lineage>
        <taxon>Bacteria</taxon>
        <taxon>Pseudomonadati</taxon>
        <taxon>Pseudomonadota</taxon>
        <taxon>Alphaproteobacteria</taxon>
        <taxon>Hyphomicrobiales</taxon>
        <taxon>Phyllobacteriaceae</taxon>
        <taxon>Oryzicola</taxon>
    </lineage>
</organism>
<keyword evidence="1" id="KW-0812">Transmembrane</keyword>
<evidence type="ECO:0000256" key="1">
    <source>
        <dbReference type="SAM" id="Phobius"/>
    </source>
</evidence>
<dbReference type="SUPFAM" id="SSF50199">
    <property type="entry name" value="Staphylococcal nuclease"/>
    <property type="match status" value="1"/>
</dbReference>
<proteinExistence type="predicted"/>
<dbReference type="AlphaFoldDB" id="A0A8J6PMN2"/>
<reference evidence="3" key="1">
    <citation type="submission" date="2020-09" db="EMBL/GenBank/DDBJ databases">
        <title>Genome seq and assembly of Tianweitania sp.</title>
        <authorList>
            <person name="Chhetri G."/>
        </authorList>
    </citation>
    <scope>NUCLEOTIDE SEQUENCE</scope>
    <source>
        <strain evidence="3">Rool2</strain>
    </source>
</reference>
<evidence type="ECO:0000313" key="4">
    <source>
        <dbReference type="Proteomes" id="UP000643405"/>
    </source>
</evidence>
<evidence type="ECO:0000313" key="3">
    <source>
        <dbReference type="EMBL" id="MBD0416151.1"/>
    </source>
</evidence>
<dbReference type="Proteomes" id="UP000643405">
    <property type="component" value="Unassembled WGS sequence"/>
</dbReference>
<dbReference type="PANTHER" id="PTHR12302">
    <property type="entry name" value="EBNA2 BINDING PROTEIN P100"/>
    <property type="match status" value="1"/>
</dbReference>
<dbReference type="RefSeq" id="WP_188165600.1">
    <property type="nucleotide sequence ID" value="NZ_JACVVX010000005.1"/>
</dbReference>
<name>A0A8J6PMN2_9HYPH</name>
<accession>A0A8J6PMN2</accession>
<comment type="caution">
    <text evidence="3">The sequence shown here is derived from an EMBL/GenBank/DDBJ whole genome shotgun (WGS) entry which is preliminary data.</text>
</comment>
<keyword evidence="1" id="KW-1133">Transmembrane helix</keyword>
<dbReference type="InterPro" id="IPR010916">
    <property type="entry name" value="TonB_box_CS"/>
</dbReference>
<keyword evidence="4" id="KW-1185">Reference proteome</keyword>
<feature type="transmembrane region" description="Helical" evidence="1">
    <location>
        <begin position="20"/>
        <end position="37"/>
    </location>
</feature>
<dbReference type="InterPro" id="IPR035437">
    <property type="entry name" value="SNase_OB-fold_sf"/>
</dbReference>
<dbReference type="PROSITE" id="PS50830">
    <property type="entry name" value="TNASE_3"/>
    <property type="match status" value="1"/>
</dbReference>
<gene>
    <name evidence="3" type="ORF">ICI42_15965</name>
</gene>